<gene>
    <name evidence="7" type="ORF">BD410DRAFT_626936</name>
</gene>
<evidence type="ECO:0000256" key="1">
    <source>
        <dbReference type="ARBA" id="ARBA00010699"/>
    </source>
</evidence>
<evidence type="ECO:0000259" key="5">
    <source>
        <dbReference type="Pfam" id="PF00551"/>
    </source>
</evidence>
<evidence type="ECO:0000256" key="2">
    <source>
        <dbReference type="ARBA" id="ARBA00012261"/>
    </source>
</evidence>
<evidence type="ECO:0000313" key="8">
    <source>
        <dbReference type="Proteomes" id="UP000294933"/>
    </source>
</evidence>
<evidence type="ECO:0000256" key="3">
    <source>
        <dbReference type="ARBA" id="ARBA00022679"/>
    </source>
</evidence>
<dbReference type="EC" id="2.1.2.9" evidence="2"/>
<dbReference type="CDD" id="cd08646">
    <property type="entry name" value="FMT_core_Met-tRNA-FMT_N"/>
    <property type="match status" value="1"/>
</dbReference>
<sequence length="364" mass="41062">MRASQFQTLRRPKFSARRFLHCIKPYERFKILFFGRDEFSQLVMDALYRAPDVWQSITVVTTPDTSKRKDAKYHKQPLLTQSKGCDLPVHTIPHTGGLKHWEPPALFNLGHVAEPNILLITASFGRFIPDRILHLFPPSRRLNVHPSLLPLYRGPAPIQHALIDNQEETGVCVIEMKEKHLGADVGEIWGQTSLSIPSDSSFLSLRHTLGVKGGDLLVSVLRDMLSGKAIPHPQDDSKSTYAPMITPEAAFVDFTTWDAAKVSRIHRAISHQRPLVAFLPSSKALQLHAIEVCERPDHLLDQPGEVRLDRMGKRLIIKCANDTYVTAMRVKQEGRNMLYVNEWWNGVPPAWKAAGLRLTSSTPS</sequence>
<dbReference type="Proteomes" id="UP000294933">
    <property type="component" value="Unassembled WGS sequence"/>
</dbReference>
<evidence type="ECO:0000256" key="4">
    <source>
        <dbReference type="ARBA" id="ARBA00022917"/>
    </source>
</evidence>
<dbReference type="STRING" id="50990.A0A4Y7QD39"/>
<keyword evidence="3 7" id="KW-0808">Transferase</keyword>
<feature type="domain" description="Formyl transferase N-terminal" evidence="5">
    <location>
        <begin position="30"/>
        <end position="220"/>
    </location>
</feature>
<dbReference type="Pfam" id="PF00551">
    <property type="entry name" value="Formyl_trans_N"/>
    <property type="match status" value="1"/>
</dbReference>
<dbReference type="PANTHER" id="PTHR11138:SF5">
    <property type="entry name" value="METHIONYL-TRNA FORMYLTRANSFERASE, MITOCHONDRIAL"/>
    <property type="match status" value="1"/>
</dbReference>
<keyword evidence="4" id="KW-0648">Protein biosynthesis</keyword>
<dbReference type="SUPFAM" id="SSF50486">
    <property type="entry name" value="FMT C-terminal domain-like"/>
    <property type="match status" value="1"/>
</dbReference>
<dbReference type="InterPro" id="IPR002376">
    <property type="entry name" value="Formyl_transf_N"/>
</dbReference>
<protein>
    <recommendedName>
        <fullName evidence="2">methionyl-tRNA formyltransferase</fullName>
        <ecNumber evidence="2">2.1.2.9</ecNumber>
    </recommendedName>
</protein>
<dbReference type="Gene3D" id="3.40.50.12230">
    <property type="match status" value="1"/>
</dbReference>
<dbReference type="EMBL" id="ML170164">
    <property type="protein sequence ID" value="TDL25148.1"/>
    <property type="molecule type" value="Genomic_DNA"/>
</dbReference>
<dbReference type="Pfam" id="PF02911">
    <property type="entry name" value="Formyl_trans_C"/>
    <property type="match status" value="1"/>
</dbReference>
<organism evidence="7 8">
    <name type="scientific">Rickenella mellea</name>
    <dbReference type="NCBI Taxonomy" id="50990"/>
    <lineage>
        <taxon>Eukaryota</taxon>
        <taxon>Fungi</taxon>
        <taxon>Dikarya</taxon>
        <taxon>Basidiomycota</taxon>
        <taxon>Agaricomycotina</taxon>
        <taxon>Agaricomycetes</taxon>
        <taxon>Hymenochaetales</taxon>
        <taxon>Rickenellaceae</taxon>
        <taxon>Rickenella</taxon>
    </lineage>
</organism>
<evidence type="ECO:0000259" key="6">
    <source>
        <dbReference type="Pfam" id="PF02911"/>
    </source>
</evidence>
<evidence type="ECO:0000313" key="7">
    <source>
        <dbReference type="EMBL" id="TDL25148.1"/>
    </source>
</evidence>
<dbReference type="SUPFAM" id="SSF53328">
    <property type="entry name" value="Formyltransferase"/>
    <property type="match status" value="1"/>
</dbReference>
<dbReference type="GO" id="GO:0005739">
    <property type="term" value="C:mitochondrion"/>
    <property type="evidence" value="ECO:0007669"/>
    <property type="project" value="TreeGrafter"/>
</dbReference>
<dbReference type="InterPro" id="IPR005793">
    <property type="entry name" value="Formyl_trans_C"/>
</dbReference>
<feature type="domain" description="Formyl transferase C-terminal" evidence="6">
    <location>
        <begin position="245"/>
        <end position="347"/>
    </location>
</feature>
<name>A0A4Y7QD39_9AGAM</name>
<reference evidence="7 8" key="1">
    <citation type="submission" date="2018-06" db="EMBL/GenBank/DDBJ databases">
        <title>A transcriptomic atlas of mushroom development highlights an independent origin of complex multicellularity.</title>
        <authorList>
            <consortium name="DOE Joint Genome Institute"/>
            <person name="Krizsan K."/>
            <person name="Almasi E."/>
            <person name="Merenyi Z."/>
            <person name="Sahu N."/>
            <person name="Viragh M."/>
            <person name="Koszo T."/>
            <person name="Mondo S."/>
            <person name="Kiss B."/>
            <person name="Balint B."/>
            <person name="Kues U."/>
            <person name="Barry K."/>
            <person name="Hegedus J.C."/>
            <person name="Henrissat B."/>
            <person name="Johnson J."/>
            <person name="Lipzen A."/>
            <person name="Ohm R."/>
            <person name="Nagy I."/>
            <person name="Pangilinan J."/>
            <person name="Yan J."/>
            <person name="Xiong Y."/>
            <person name="Grigoriev I.V."/>
            <person name="Hibbett D.S."/>
            <person name="Nagy L.G."/>
        </authorList>
    </citation>
    <scope>NUCLEOTIDE SEQUENCE [LARGE SCALE GENOMIC DNA]</scope>
    <source>
        <strain evidence="7 8">SZMC22713</strain>
    </source>
</reference>
<dbReference type="InterPro" id="IPR041711">
    <property type="entry name" value="Met-tRNA-FMT_N"/>
</dbReference>
<proteinExistence type="inferred from homology"/>
<dbReference type="VEuPathDB" id="FungiDB:BD410DRAFT_626936"/>
<accession>A0A4Y7QD39</accession>
<dbReference type="AlphaFoldDB" id="A0A4Y7QD39"/>
<comment type="similarity">
    <text evidence="1">Belongs to the Fmt family.</text>
</comment>
<dbReference type="PANTHER" id="PTHR11138">
    <property type="entry name" value="METHIONYL-TRNA FORMYLTRANSFERASE"/>
    <property type="match status" value="1"/>
</dbReference>
<dbReference type="GO" id="GO:0004479">
    <property type="term" value="F:methionyl-tRNA formyltransferase activity"/>
    <property type="evidence" value="ECO:0007669"/>
    <property type="project" value="UniProtKB-EC"/>
</dbReference>
<keyword evidence="8" id="KW-1185">Reference proteome</keyword>
<dbReference type="InterPro" id="IPR011034">
    <property type="entry name" value="Formyl_transferase-like_C_sf"/>
</dbReference>
<dbReference type="InterPro" id="IPR036477">
    <property type="entry name" value="Formyl_transf_N_sf"/>
</dbReference>
<dbReference type="OrthoDB" id="10268103at2759"/>